<dbReference type="Proteomes" id="UP000676325">
    <property type="component" value="Unassembled WGS sequence"/>
</dbReference>
<name>A0A941IL23_9ACTN</name>
<organism evidence="1 2">
    <name type="scientific">Actinospica acidithermotolerans</name>
    <dbReference type="NCBI Taxonomy" id="2828514"/>
    <lineage>
        <taxon>Bacteria</taxon>
        <taxon>Bacillati</taxon>
        <taxon>Actinomycetota</taxon>
        <taxon>Actinomycetes</taxon>
        <taxon>Catenulisporales</taxon>
        <taxon>Actinospicaceae</taxon>
        <taxon>Actinospica</taxon>
    </lineage>
</organism>
<dbReference type="RefSeq" id="WP_212518378.1">
    <property type="nucleotide sequence ID" value="NZ_JAGSOH010000030.1"/>
</dbReference>
<dbReference type="InterPro" id="IPR029058">
    <property type="entry name" value="AB_hydrolase_fold"/>
</dbReference>
<evidence type="ECO:0000313" key="1">
    <source>
        <dbReference type="EMBL" id="MBR7827231.1"/>
    </source>
</evidence>
<evidence type="ECO:0000313" key="2">
    <source>
        <dbReference type="Proteomes" id="UP000676325"/>
    </source>
</evidence>
<keyword evidence="2" id="KW-1185">Reference proteome</keyword>
<comment type="caution">
    <text evidence="1">The sequence shown here is derived from an EMBL/GenBank/DDBJ whole genome shotgun (WGS) entry which is preliminary data.</text>
</comment>
<dbReference type="Gene3D" id="3.40.50.1820">
    <property type="entry name" value="alpha/beta hydrolase"/>
    <property type="match status" value="1"/>
</dbReference>
<accession>A0A941IL23</accession>
<proteinExistence type="predicted"/>
<dbReference type="AlphaFoldDB" id="A0A941IL23"/>
<dbReference type="EMBL" id="JAGSOH010000030">
    <property type="protein sequence ID" value="MBR7827231.1"/>
    <property type="molecule type" value="Genomic_DNA"/>
</dbReference>
<reference evidence="1" key="1">
    <citation type="submission" date="2021-04" db="EMBL/GenBank/DDBJ databases">
        <title>Genome based classification of Actinospica acidithermotolerans sp. nov., an actinobacterium isolated from an Indonesian hot spring.</title>
        <authorList>
            <person name="Kusuma A.B."/>
            <person name="Putra K.E."/>
            <person name="Nafisah S."/>
            <person name="Loh J."/>
            <person name="Nouioui I."/>
            <person name="Goodfellow M."/>
        </authorList>
    </citation>
    <scope>NUCLEOTIDE SEQUENCE</scope>
    <source>
        <strain evidence="1">MGRD01-02</strain>
    </source>
</reference>
<protein>
    <submittedName>
        <fullName evidence="1">Uncharacterized protein</fullName>
    </submittedName>
</protein>
<sequence>MGTTTVDQERLRAIEQHYGPLGPYGVELTDQLIVTGDDGFELTGTLAFPAGAGTVPAVLMRTPYNPASFPPEVAAFYMGEVIAWASHG</sequence>
<gene>
    <name evidence="1" type="ORF">KDK95_13015</name>
</gene>